<evidence type="ECO:0000313" key="2">
    <source>
        <dbReference type="EMBL" id="EIE80727.1"/>
    </source>
</evidence>
<dbReference type="EMBL" id="CH476734">
    <property type="protein sequence ID" value="EIE80727.1"/>
    <property type="molecule type" value="Genomic_DNA"/>
</dbReference>
<feature type="transmembrane region" description="Helical" evidence="1">
    <location>
        <begin position="12"/>
        <end position="29"/>
    </location>
</feature>
<dbReference type="RefSeq" id="XP_067516123.1">
    <property type="nucleotide sequence ID" value="XM_067660022.1"/>
</dbReference>
<dbReference type="AlphaFoldDB" id="I1BWZ7"/>
<accession>I1BWZ7</accession>
<keyword evidence="1" id="KW-0812">Transmembrane</keyword>
<dbReference type="GeneID" id="93612403"/>
<protein>
    <submittedName>
        <fullName evidence="2">Uncharacterized protein</fullName>
    </submittedName>
</protein>
<keyword evidence="3" id="KW-1185">Reference proteome</keyword>
<organism evidence="2 3">
    <name type="scientific">Rhizopus delemar (strain RA 99-880 / ATCC MYA-4621 / FGSC 9543 / NRRL 43880)</name>
    <name type="common">Mucormycosis agent</name>
    <name type="synonym">Rhizopus arrhizus var. delemar</name>
    <dbReference type="NCBI Taxonomy" id="246409"/>
    <lineage>
        <taxon>Eukaryota</taxon>
        <taxon>Fungi</taxon>
        <taxon>Fungi incertae sedis</taxon>
        <taxon>Mucoromycota</taxon>
        <taxon>Mucoromycotina</taxon>
        <taxon>Mucoromycetes</taxon>
        <taxon>Mucorales</taxon>
        <taxon>Mucorineae</taxon>
        <taxon>Rhizopodaceae</taxon>
        <taxon>Rhizopus</taxon>
    </lineage>
</organism>
<dbReference type="VEuPathDB" id="FungiDB:RO3G_05432"/>
<dbReference type="InParanoid" id="I1BWZ7"/>
<keyword evidence="1" id="KW-1133">Transmembrane helix</keyword>
<sequence>MSMVRGPYLSMMVLKNFLGIVLSYRGFLIRDNLSASTLLIPLICCVLCCATSLGCIFDGRLVVRQNLDGGVSESFCV</sequence>
<name>I1BWZ7_RHIO9</name>
<feature type="transmembrane region" description="Helical" evidence="1">
    <location>
        <begin position="35"/>
        <end position="57"/>
    </location>
</feature>
<evidence type="ECO:0000256" key="1">
    <source>
        <dbReference type="SAM" id="Phobius"/>
    </source>
</evidence>
<reference evidence="2 3" key="1">
    <citation type="journal article" date="2009" name="PLoS Genet.">
        <title>Genomic analysis of the basal lineage fungus Rhizopus oryzae reveals a whole-genome duplication.</title>
        <authorList>
            <person name="Ma L.-J."/>
            <person name="Ibrahim A.S."/>
            <person name="Skory C."/>
            <person name="Grabherr M.G."/>
            <person name="Burger G."/>
            <person name="Butler M."/>
            <person name="Elias M."/>
            <person name="Idnurm A."/>
            <person name="Lang B.F."/>
            <person name="Sone T."/>
            <person name="Abe A."/>
            <person name="Calvo S.E."/>
            <person name="Corrochano L.M."/>
            <person name="Engels R."/>
            <person name="Fu J."/>
            <person name="Hansberg W."/>
            <person name="Kim J.-M."/>
            <person name="Kodira C.D."/>
            <person name="Koehrsen M.J."/>
            <person name="Liu B."/>
            <person name="Miranda-Saavedra D."/>
            <person name="O'Leary S."/>
            <person name="Ortiz-Castellanos L."/>
            <person name="Poulter R."/>
            <person name="Rodriguez-Romero J."/>
            <person name="Ruiz-Herrera J."/>
            <person name="Shen Y.-Q."/>
            <person name="Zeng Q."/>
            <person name="Galagan J."/>
            <person name="Birren B.W."/>
            <person name="Cuomo C.A."/>
            <person name="Wickes B.L."/>
        </authorList>
    </citation>
    <scope>NUCLEOTIDE SEQUENCE [LARGE SCALE GENOMIC DNA]</scope>
    <source>
        <strain evidence="3">RA 99-880 / ATCC MYA-4621 / FGSC 9543 / NRRL 43880</strain>
    </source>
</reference>
<proteinExistence type="predicted"/>
<dbReference type="Proteomes" id="UP000009138">
    <property type="component" value="Unassembled WGS sequence"/>
</dbReference>
<keyword evidence="1" id="KW-0472">Membrane</keyword>
<gene>
    <name evidence="2" type="ORF">RO3G_05432</name>
</gene>
<evidence type="ECO:0000313" key="3">
    <source>
        <dbReference type="Proteomes" id="UP000009138"/>
    </source>
</evidence>